<gene>
    <name evidence="1" type="ORF">MM415B06668_0002</name>
</gene>
<proteinExistence type="predicted"/>
<evidence type="ECO:0000313" key="1">
    <source>
        <dbReference type="EMBL" id="QJA97128.1"/>
    </source>
</evidence>
<sequence>MKKRRTKEEIKTETALRFALAQEERYMGSVFVTSHGQRQHEEKVKAAYANYRKAGGTKDI</sequence>
<dbReference type="AlphaFoldDB" id="A0A6M3LX01"/>
<organism evidence="1">
    <name type="scientific">viral metagenome</name>
    <dbReference type="NCBI Taxonomy" id="1070528"/>
    <lineage>
        <taxon>unclassified sequences</taxon>
        <taxon>metagenomes</taxon>
        <taxon>organismal metagenomes</taxon>
    </lineage>
</organism>
<reference evidence="1" key="1">
    <citation type="submission" date="2020-03" db="EMBL/GenBank/DDBJ databases">
        <title>The deep terrestrial virosphere.</title>
        <authorList>
            <person name="Holmfeldt K."/>
            <person name="Nilsson E."/>
            <person name="Simone D."/>
            <person name="Lopez-Fernandez M."/>
            <person name="Wu X."/>
            <person name="de Brujin I."/>
            <person name="Lundin D."/>
            <person name="Andersson A."/>
            <person name="Bertilsson S."/>
            <person name="Dopson M."/>
        </authorList>
    </citation>
    <scope>NUCLEOTIDE SEQUENCE</scope>
    <source>
        <strain evidence="1">MM415B06668</strain>
    </source>
</reference>
<dbReference type="EMBL" id="MT143465">
    <property type="protein sequence ID" value="QJA97128.1"/>
    <property type="molecule type" value="Genomic_DNA"/>
</dbReference>
<protein>
    <submittedName>
        <fullName evidence="1">Uncharacterized protein</fullName>
    </submittedName>
</protein>
<accession>A0A6M3LX01</accession>
<name>A0A6M3LX01_9ZZZZ</name>